<sequence length="458" mass="52164">MTNLKLEIDHDKVYTTGDIVSGKVHLTVDDKVDLTSIDVTLYGQSRSRNKVHTGQGYVTKLEKHTLLELVTTVFPPPDIQSISTKGQYTLTEGEYTYPFAFTFPDKSHEADCKVEKKFFHSRGFTRRENIESVALAPTYSYKWSFDEYCRVEYSVNVAIHNPSFFKFDTKVSEIIKFYPQNEDLTFSTKHLLDKWALKPDFDSCVKDLKYLPDGTMKVEGFFTRLFSSSGIELPMELMVNFIGDEVDTPEGKTKRVIKSNNKLSRYVHLSLQTPISGGTLRDLAGDNNVAKGDRPSDSFKIRISGVKVKLLLRIRYLAVKQSRKTHKYELLNKALDNEVSFTDFEPVPQEKGSSILRKKELYKLDLDPSWFDCDITDVGQSFVTCNIKRDFHLEISVMIAASEDLSNELKLKVECPIVLQKGFASELDDETEKPPPGYGVAPPEYGDEKNSEPMEWGI</sequence>
<evidence type="ECO:0000313" key="3">
    <source>
        <dbReference type="EMBL" id="KND99623.1"/>
    </source>
</evidence>
<feature type="region of interest" description="Disordered" evidence="1">
    <location>
        <begin position="426"/>
        <end position="458"/>
    </location>
</feature>
<feature type="domain" description="Arrestin-like N-terminal" evidence="2">
    <location>
        <begin position="7"/>
        <end position="173"/>
    </location>
</feature>
<accession>A0A0L0P027</accession>
<name>A0A0L0P027_CANAR</name>
<dbReference type="PANTHER" id="PTHR11188">
    <property type="entry name" value="ARRESTIN DOMAIN CONTAINING PROTEIN"/>
    <property type="match status" value="1"/>
</dbReference>
<protein>
    <recommendedName>
        <fullName evidence="2">Arrestin-like N-terminal domain-containing protein</fullName>
    </recommendedName>
</protein>
<dbReference type="VEuPathDB" id="FungiDB:QG37_03415"/>
<dbReference type="SUPFAM" id="SSF81296">
    <property type="entry name" value="E set domains"/>
    <property type="match status" value="1"/>
</dbReference>
<dbReference type="InterPro" id="IPR050357">
    <property type="entry name" value="Arrestin_domain-protein"/>
</dbReference>
<organism evidence="3 4">
    <name type="scientific">Candidozyma auris</name>
    <name type="common">Yeast</name>
    <name type="synonym">Candida auris</name>
    <dbReference type="NCBI Taxonomy" id="498019"/>
    <lineage>
        <taxon>Eukaryota</taxon>
        <taxon>Fungi</taxon>
        <taxon>Dikarya</taxon>
        <taxon>Ascomycota</taxon>
        <taxon>Saccharomycotina</taxon>
        <taxon>Pichiomycetes</taxon>
        <taxon>Metschnikowiaceae</taxon>
        <taxon>Candidozyma</taxon>
    </lineage>
</organism>
<dbReference type="VEuPathDB" id="FungiDB:CJJ07_000151"/>
<gene>
    <name evidence="3" type="ORF">QG37_03415</name>
</gene>
<dbReference type="VEuPathDB" id="FungiDB:CJJ09_001936"/>
<dbReference type="AlphaFoldDB" id="A0A0L0P027"/>
<evidence type="ECO:0000256" key="1">
    <source>
        <dbReference type="SAM" id="MobiDB-lite"/>
    </source>
</evidence>
<dbReference type="VEuPathDB" id="FungiDB:CJI96_0000020"/>
<dbReference type="Pfam" id="PF00339">
    <property type="entry name" value="Arrestin_N"/>
    <property type="match status" value="1"/>
</dbReference>
<evidence type="ECO:0000313" key="4">
    <source>
        <dbReference type="Proteomes" id="UP000037122"/>
    </source>
</evidence>
<dbReference type="InterPro" id="IPR011021">
    <property type="entry name" value="Arrestin-like_N"/>
</dbReference>
<dbReference type="GO" id="GO:0005737">
    <property type="term" value="C:cytoplasm"/>
    <property type="evidence" value="ECO:0007669"/>
    <property type="project" value="TreeGrafter"/>
</dbReference>
<dbReference type="Proteomes" id="UP000037122">
    <property type="component" value="Unassembled WGS sequence"/>
</dbReference>
<dbReference type="InterPro" id="IPR014756">
    <property type="entry name" value="Ig_E-set"/>
</dbReference>
<dbReference type="Gene3D" id="2.60.40.640">
    <property type="match status" value="1"/>
</dbReference>
<dbReference type="GO" id="GO:0015031">
    <property type="term" value="P:protein transport"/>
    <property type="evidence" value="ECO:0007669"/>
    <property type="project" value="TreeGrafter"/>
</dbReference>
<dbReference type="InterPro" id="IPR014752">
    <property type="entry name" value="Arrestin-like_C"/>
</dbReference>
<comment type="caution">
    <text evidence="3">The sequence shown here is derived from an EMBL/GenBank/DDBJ whole genome shotgun (WGS) entry which is preliminary data.</text>
</comment>
<evidence type="ECO:0000259" key="2">
    <source>
        <dbReference type="Pfam" id="PF00339"/>
    </source>
</evidence>
<dbReference type="VEuPathDB" id="FungiDB:CJI97_001758"/>
<dbReference type="EMBL" id="LGST01000022">
    <property type="protein sequence ID" value="KND99623.1"/>
    <property type="molecule type" value="Genomic_DNA"/>
</dbReference>
<dbReference type="VEuPathDB" id="FungiDB:B9J08_001552"/>
<proteinExistence type="predicted"/>
<dbReference type="PANTHER" id="PTHR11188:SF17">
    <property type="entry name" value="FI21816P1"/>
    <property type="match status" value="1"/>
</dbReference>
<dbReference type="CDD" id="cd22952">
    <property type="entry name" value="ART10-like"/>
    <property type="match status" value="1"/>
</dbReference>
<reference evidence="4" key="1">
    <citation type="journal article" date="2015" name="BMC Genomics">
        <title>Draft genome of a commonly misdiagnosed multidrug resistant pathogen Candida auris.</title>
        <authorList>
            <person name="Chatterjee S."/>
            <person name="Alampalli S.V."/>
            <person name="Nageshan R.K."/>
            <person name="Chettiar S.T."/>
            <person name="Joshi S."/>
            <person name="Tatu U.S."/>
        </authorList>
    </citation>
    <scope>NUCLEOTIDE SEQUENCE [LARGE SCALE GENOMIC DNA]</scope>
    <source>
        <strain evidence="4">6684</strain>
    </source>
</reference>